<accession>A0AAD5TFM7</accession>
<protein>
    <recommendedName>
        <fullName evidence="1">GSKIP domain-containing protein</fullName>
    </recommendedName>
</protein>
<dbReference type="Proteomes" id="UP001212152">
    <property type="component" value="Unassembled WGS sequence"/>
</dbReference>
<dbReference type="AlphaFoldDB" id="A0AAD5TFM7"/>
<proteinExistence type="predicted"/>
<dbReference type="Gene3D" id="3.30.2280.10">
    <property type="entry name" value="Hypothetical protein (hspc210)"/>
    <property type="match status" value="1"/>
</dbReference>
<evidence type="ECO:0000259" key="1">
    <source>
        <dbReference type="Pfam" id="PF05303"/>
    </source>
</evidence>
<dbReference type="EMBL" id="JADGJQ010000054">
    <property type="protein sequence ID" value="KAJ3175265.1"/>
    <property type="molecule type" value="Genomic_DNA"/>
</dbReference>
<gene>
    <name evidence="2" type="ORF">HDU87_006347</name>
</gene>
<dbReference type="InterPro" id="IPR023231">
    <property type="entry name" value="GSKIP_dom_sf"/>
</dbReference>
<organism evidence="2 3">
    <name type="scientific">Geranomyces variabilis</name>
    <dbReference type="NCBI Taxonomy" id="109894"/>
    <lineage>
        <taxon>Eukaryota</taxon>
        <taxon>Fungi</taxon>
        <taxon>Fungi incertae sedis</taxon>
        <taxon>Chytridiomycota</taxon>
        <taxon>Chytridiomycota incertae sedis</taxon>
        <taxon>Chytridiomycetes</taxon>
        <taxon>Spizellomycetales</taxon>
        <taxon>Powellomycetaceae</taxon>
        <taxon>Geranomyces</taxon>
    </lineage>
</organism>
<dbReference type="Pfam" id="PF05303">
    <property type="entry name" value="GSKIP_dom"/>
    <property type="match status" value="1"/>
</dbReference>
<evidence type="ECO:0000313" key="3">
    <source>
        <dbReference type="Proteomes" id="UP001212152"/>
    </source>
</evidence>
<reference evidence="2" key="1">
    <citation type="submission" date="2020-05" db="EMBL/GenBank/DDBJ databases">
        <title>Phylogenomic resolution of chytrid fungi.</title>
        <authorList>
            <person name="Stajich J.E."/>
            <person name="Amses K."/>
            <person name="Simmons R."/>
            <person name="Seto K."/>
            <person name="Myers J."/>
            <person name="Bonds A."/>
            <person name="Quandt C.A."/>
            <person name="Barry K."/>
            <person name="Liu P."/>
            <person name="Grigoriev I."/>
            <person name="Longcore J.E."/>
            <person name="James T.Y."/>
        </authorList>
    </citation>
    <scope>NUCLEOTIDE SEQUENCE</scope>
    <source>
        <strain evidence="2">JEL0379</strain>
    </source>
</reference>
<sequence>MPTVEDVRMAMAEFMPYINQQKGVQVVPSPLELHFTTLEGLKCDVAVDDGGFLLQNLNGKSVKFESLQALLSSVSVGYRSRFSDDLSARLQQVLADDASEI</sequence>
<keyword evidence="3" id="KW-1185">Reference proteome</keyword>
<feature type="domain" description="GSKIP" evidence="1">
    <location>
        <begin position="59"/>
        <end position="92"/>
    </location>
</feature>
<evidence type="ECO:0000313" key="2">
    <source>
        <dbReference type="EMBL" id="KAJ3175265.1"/>
    </source>
</evidence>
<dbReference type="InterPro" id="IPR007967">
    <property type="entry name" value="GSKIP_dom"/>
</dbReference>
<name>A0AAD5TFM7_9FUNG</name>
<dbReference type="SUPFAM" id="SSF103107">
    <property type="entry name" value="Hypothetical protein c14orf129, hspc210"/>
    <property type="match status" value="1"/>
</dbReference>
<comment type="caution">
    <text evidence="2">The sequence shown here is derived from an EMBL/GenBank/DDBJ whole genome shotgun (WGS) entry which is preliminary data.</text>
</comment>